<proteinExistence type="predicted"/>
<dbReference type="AlphaFoldDB" id="A0A2C9LVT4"/>
<evidence type="ECO:0000313" key="2">
    <source>
        <dbReference type="EnsemblMetazoa" id="BGLB035586-PA"/>
    </source>
</evidence>
<dbReference type="VEuPathDB" id="VectorBase:BGLAX_035661"/>
<dbReference type="Gene3D" id="2.60.40.10">
    <property type="entry name" value="Immunoglobulins"/>
    <property type="match status" value="1"/>
</dbReference>
<reference evidence="2" key="1">
    <citation type="submission" date="2020-05" db="UniProtKB">
        <authorList>
            <consortium name="EnsemblMetazoa"/>
        </authorList>
    </citation>
    <scope>IDENTIFICATION</scope>
    <source>
        <strain evidence="2">BB02</strain>
    </source>
</reference>
<dbReference type="InterPro" id="IPR013783">
    <property type="entry name" value="Ig-like_fold"/>
</dbReference>
<dbReference type="Proteomes" id="UP000076420">
    <property type="component" value="Unassembled WGS sequence"/>
</dbReference>
<feature type="domain" description="Immunoglobulin V-set" evidence="1">
    <location>
        <begin position="23"/>
        <end position="117"/>
    </location>
</feature>
<dbReference type="VEuPathDB" id="VectorBase:BGLB035586"/>
<accession>A0A2C9LVT4</accession>
<name>A0A2C9LVT4_BIOGL</name>
<dbReference type="InterPro" id="IPR013106">
    <property type="entry name" value="Ig_V-set"/>
</dbReference>
<protein>
    <recommendedName>
        <fullName evidence="1">Immunoglobulin V-set domain-containing protein</fullName>
    </recommendedName>
</protein>
<dbReference type="EnsemblMetazoa" id="BGLB035586-RA">
    <property type="protein sequence ID" value="BGLB035586-PA"/>
    <property type="gene ID" value="BGLB035586"/>
</dbReference>
<dbReference type="KEGG" id="bgt:106066838"/>
<dbReference type="InterPro" id="IPR036179">
    <property type="entry name" value="Ig-like_dom_sf"/>
</dbReference>
<dbReference type="SUPFAM" id="SSF48726">
    <property type="entry name" value="Immunoglobulin"/>
    <property type="match status" value="2"/>
</dbReference>
<organism evidence="2 3">
    <name type="scientific">Biomphalaria glabrata</name>
    <name type="common">Bloodfluke planorb</name>
    <name type="synonym">Freshwater snail</name>
    <dbReference type="NCBI Taxonomy" id="6526"/>
    <lineage>
        <taxon>Eukaryota</taxon>
        <taxon>Metazoa</taxon>
        <taxon>Spiralia</taxon>
        <taxon>Lophotrochozoa</taxon>
        <taxon>Mollusca</taxon>
        <taxon>Gastropoda</taxon>
        <taxon>Heterobranchia</taxon>
        <taxon>Euthyneura</taxon>
        <taxon>Panpulmonata</taxon>
        <taxon>Hygrophila</taxon>
        <taxon>Lymnaeoidea</taxon>
        <taxon>Planorbidae</taxon>
        <taxon>Biomphalaria</taxon>
    </lineage>
</organism>
<gene>
    <name evidence="2" type="primary">106066838</name>
</gene>
<sequence>MILYDVSALEVKSSLTYPSDNIKGRSAVLNCVWTTSGSEEALVVNIQKNDTNYFTCTVYKTISYSCVKNVQTSPDRFTTVNGVGNISMTISNLECLDEATYSCQVFLFTPAGQVKQADTIIGIKIPPSSPALSIAQTEVLENSKINISCTATLGYPNVGKIVWKYYQNGIPFTPSPSDIITSSTN</sequence>
<dbReference type="Pfam" id="PF07686">
    <property type="entry name" value="V-set"/>
    <property type="match status" value="1"/>
</dbReference>
<evidence type="ECO:0000259" key="1">
    <source>
        <dbReference type="Pfam" id="PF07686"/>
    </source>
</evidence>
<evidence type="ECO:0000313" key="3">
    <source>
        <dbReference type="Proteomes" id="UP000076420"/>
    </source>
</evidence>